<dbReference type="GO" id="GO:0020037">
    <property type="term" value="F:heme binding"/>
    <property type="evidence" value="ECO:0007669"/>
    <property type="project" value="InterPro"/>
</dbReference>
<dbReference type="Gene3D" id="1.20.120.10">
    <property type="entry name" value="Cytochrome c/b562"/>
    <property type="match status" value="1"/>
</dbReference>
<dbReference type="GO" id="GO:0022900">
    <property type="term" value="P:electron transport chain"/>
    <property type="evidence" value="ECO:0007669"/>
    <property type="project" value="InterPro"/>
</dbReference>
<dbReference type="EMBL" id="UINC01121054">
    <property type="protein sequence ID" value="SVC95935.1"/>
    <property type="molecule type" value="Genomic_DNA"/>
</dbReference>
<dbReference type="GO" id="GO:0005506">
    <property type="term" value="F:iron ion binding"/>
    <property type="evidence" value="ECO:0007669"/>
    <property type="project" value="InterPro"/>
</dbReference>
<proteinExistence type="predicted"/>
<evidence type="ECO:0008006" key="2">
    <source>
        <dbReference type="Google" id="ProtNLM"/>
    </source>
</evidence>
<gene>
    <name evidence="1" type="ORF">METZ01_LOCUS348789</name>
</gene>
<dbReference type="SUPFAM" id="SSF47175">
    <property type="entry name" value="Cytochromes"/>
    <property type="match status" value="1"/>
</dbReference>
<evidence type="ECO:0000313" key="1">
    <source>
        <dbReference type="EMBL" id="SVC95935.1"/>
    </source>
</evidence>
<sequence>MSRRPAWGVTLFVLMGTLAAAQKVVGPEEFDRAMKTIGTAIEGVNQAIGSKSYVEAKTPLALSRQVLASSGPVWETKRKPDAVRMTRDAVATMDALDKALSPAVVDAAAVADAVEDVTRVCNACHTMYREGDEQTGYRIKSASR</sequence>
<dbReference type="GO" id="GO:0009055">
    <property type="term" value="F:electron transfer activity"/>
    <property type="evidence" value="ECO:0007669"/>
    <property type="project" value="InterPro"/>
</dbReference>
<dbReference type="InterPro" id="IPR010980">
    <property type="entry name" value="Cyt_c/b562"/>
</dbReference>
<accession>A0A382RFH9</accession>
<dbReference type="AlphaFoldDB" id="A0A382RFH9"/>
<organism evidence="1">
    <name type="scientific">marine metagenome</name>
    <dbReference type="NCBI Taxonomy" id="408172"/>
    <lineage>
        <taxon>unclassified sequences</taxon>
        <taxon>metagenomes</taxon>
        <taxon>ecological metagenomes</taxon>
    </lineage>
</organism>
<reference evidence="1" key="1">
    <citation type="submission" date="2018-05" db="EMBL/GenBank/DDBJ databases">
        <authorList>
            <person name="Lanie J.A."/>
            <person name="Ng W.-L."/>
            <person name="Kazmierczak K.M."/>
            <person name="Andrzejewski T.M."/>
            <person name="Davidsen T.M."/>
            <person name="Wayne K.J."/>
            <person name="Tettelin H."/>
            <person name="Glass J.I."/>
            <person name="Rusch D."/>
            <person name="Podicherti R."/>
            <person name="Tsui H.-C.T."/>
            <person name="Winkler M.E."/>
        </authorList>
    </citation>
    <scope>NUCLEOTIDE SEQUENCE</scope>
</reference>
<protein>
    <recommendedName>
        <fullName evidence="2">Cytochrome c domain-containing protein</fullName>
    </recommendedName>
</protein>
<name>A0A382RFH9_9ZZZZ</name>